<comment type="caution">
    <text evidence="2">The sequence shown here is derived from an EMBL/GenBank/DDBJ whole genome shotgun (WGS) entry which is preliminary data.</text>
</comment>
<dbReference type="OrthoDB" id="9801008at2"/>
<dbReference type="Proteomes" id="UP000261828">
    <property type="component" value="Unassembled WGS sequence"/>
</dbReference>
<evidence type="ECO:0000313" key="3">
    <source>
        <dbReference type="Proteomes" id="UP000261828"/>
    </source>
</evidence>
<keyword evidence="3" id="KW-1185">Reference proteome</keyword>
<protein>
    <recommendedName>
        <fullName evidence="1">Putative zinc ribbon domain-containing protein</fullName>
    </recommendedName>
</protein>
<proteinExistence type="predicted"/>
<dbReference type="InterPro" id="IPR025868">
    <property type="entry name" value="Zn_ribbon_dom_put"/>
</dbReference>
<evidence type="ECO:0000313" key="2">
    <source>
        <dbReference type="EMBL" id="RDY60232.1"/>
    </source>
</evidence>
<organism evidence="2 3">
    <name type="scientific">Flagellimonas nanhaiensis</name>
    <dbReference type="NCBI Taxonomy" id="2292706"/>
    <lineage>
        <taxon>Bacteria</taxon>
        <taxon>Pseudomonadati</taxon>
        <taxon>Bacteroidota</taxon>
        <taxon>Flavobacteriia</taxon>
        <taxon>Flavobacteriales</taxon>
        <taxon>Flavobacteriaceae</taxon>
        <taxon>Flagellimonas</taxon>
    </lineage>
</organism>
<dbReference type="RefSeq" id="WP_116184841.1">
    <property type="nucleotide sequence ID" value="NZ_QTJX01000002.1"/>
</dbReference>
<gene>
    <name evidence="2" type="ORF">DX873_08305</name>
</gene>
<dbReference type="AlphaFoldDB" id="A0A371JRT8"/>
<dbReference type="EMBL" id="QTJX01000002">
    <property type="protein sequence ID" value="RDY60232.1"/>
    <property type="molecule type" value="Genomic_DNA"/>
</dbReference>
<name>A0A371JRT8_9FLAO</name>
<accession>A0A371JRT8</accession>
<dbReference type="Pfam" id="PF12674">
    <property type="entry name" value="Zn_ribbon_2"/>
    <property type="match status" value="1"/>
</dbReference>
<feature type="domain" description="Putative zinc ribbon" evidence="1">
    <location>
        <begin position="6"/>
        <end position="87"/>
    </location>
</feature>
<reference evidence="2 3" key="1">
    <citation type="submission" date="2018-08" db="EMBL/GenBank/DDBJ databases">
        <title>Muricauda nanhaiensis sp. nov., isolated from seawater of the South China Sea.</title>
        <authorList>
            <person name="Dang Y."/>
        </authorList>
    </citation>
    <scope>NUCLEOTIDE SEQUENCE [LARGE SCALE GENOMIC DNA]</scope>
    <source>
        <strain evidence="2 3">SM1704</strain>
    </source>
</reference>
<sequence>MKQYKFCQSCGFPLKKDEKGGGTEKDGSISKKYCSMCYENGKFLTPPEIDTAKKMQQFCIQEMKKDGINPFFAWIATRAIPKLERWKANEQRLG</sequence>
<evidence type="ECO:0000259" key="1">
    <source>
        <dbReference type="Pfam" id="PF12674"/>
    </source>
</evidence>